<proteinExistence type="inferred from homology"/>
<dbReference type="PANTHER" id="PTHR34047">
    <property type="entry name" value="NUCLEAR INTRON MATURASE 1, MITOCHONDRIAL-RELATED"/>
    <property type="match status" value="1"/>
</dbReference>
<keyword evidence="3" id="KW-0695">RNA-directed DNA polymerase</keyword>
<dbReference type="CDD" id="cd01651">
    <property type="entry name" value="RT_G2_intron"/>
    <property type="match status" value="1"/>
</dbReference>
<dbReference type="Pfam" id="PF00078">
    <property type="entry name" value="RVT_1"/>
    <property type="match status" value="1"/>
</dbReference>
<dbReference type="InterPro" id="IPR000477">
    <property type="entry name" value="RT_dom"/>
</dbReference>
<dbReference type="Pfam" id="PF13655">
    <property type="entry name" value="RVT_N"/>
    <property type="match status" value="1"/>
</dbReference>
<dbReference type="InterPro" id="IPR030931">
    <property type="entry name" value="Group_II_RT_mat"/>
</dbReference>
<dbReference type="InterPro" id="IPR043502">
    <property type="entry name" value="DNA/RNA_pol_sf"/>
</dbReference>
<name>A0A0W0YVA8_9GAMM</name>
<dbReference type="PANTHER" id="PTHR34047:SF8">
    <property type="entry name" value="PROTEIN YKFC"/>
    <property type="match status" value="1"/>
</dbReference>
<evidence type="ECO:0000313" key="3">
    <source>
        <dbReference type="EMBL" id="KTD60483.1"/>
    </source>
</evidence>
<dbReference type="AlphaFoldDB" id="A0A0W0YVA8"/>
<dbReference type="Proteomes" id="UP000054703">
    <property type="component" value="Unassembled WGS sequence"/>
</dbReference>
<dbReference type="SUPFAM" id="SSF56672">
    <property type="entry name" value="DNA/RNA polymerases"/>
    <property type="match status" value="1"/>
</dbReference>
<evidence type="ECO:0000259" key="2">
    <source>
        <dbReference type="PROSITE" id="PS50878"/>
    </source>
</evidence>
<dbReference type="PROSITE" id="PS50878">
    <property type="entry name" value="RT_POL"/>
    <property type="match status" value="1"/>
</dbReference>
<comment type="caution">
    <text evidence="3">The sequence shown here is derived from an EMBL/GenBank/DDBJ whole genome shotgun (WGS) entry which is preliminary data.</text>
</comment>
<dbReference type="STRING" id="45074.Lsan_2035"/>
<dbReference type="InterPro" id="IPR051083">
    <property type="entry name" value="GrpII_Intron_Splice-Mob/Def"/>
</dbReference>
<dbReference type="GO" id="GO:0003964">
    <property type="term" value="F:RNA-directed DNA polymerase activity"/>
    <property type="evidence" value="ECO:0007669"/>
    <property type="project" value="UniProtKB-KW"/>
</dbReference>
<keyword evidence="3" id="KW-0808">Transferase</keyword>
<comment type="similarity">
    <text evidence="1">Belongs to the bacterial reverse transcriptase family.</text>
</comment>
<sequence length="513" mass="58503">MTVKQFAGASPAACHQSWQELPWSRINTHVFRLQMRIAKAEREGRLGKVKALQRLLTSSFYGKCLAVKRVTSNVGAKTAGVDGITWRTPESKMQAVNSLSRKAYKPLPLRRVYIPKKSGKLRPLSIPVMKCRAMQALWHAALVPIAEERADINAYGFRPKRSAHDAIEQCFCALAKQHAATWVLEGDIKACFDRIDHDWLLENIPMDKIILKKFLTAGYVEEGTTHLTKLGTPQGGIISPTLAVMALSGLERMLTDTKDTQRVRQKKKINMIAYADDFIVTASSEQLLRAEVIPILEAGLKKVGLELSCEKTKITPIQKGFDFLGFNIRKYPNGKLLIKPSKASILAFTKEIKRCIKQGAALPTEKLIYLLNSKIIGWTNYYRSVVSSKVFGAIDREIFMTLKQCLYRKHPRKGRYWIMQKYFTTIEGDHWRFHCIVKDKWGNKKPLYLKKAKDTTIRRHKKIKAEATPFNPCYTEYFKQRYMEKRNRSICSNNSKSAGLRIIQPYASLSGVR</sequence>
<protein>
    <submittedName>
        <fullName evidence="3">Reverse transcriptase</fullName>
    </submittedName>
</protein>
<dbReference type="NCBIfam" id="TIGR04416">
    <property type="entry name" value="group_II_RT_mat"/>
    <property type="match status" value="1"/>
</dbReference>
<dbReference type="InterPro" id="IPR025960">
    <property type="entry name" value="RVT_N"/>
</dbReference>
<reference evidence="3 4" key="1">
    <citation type="submission" date="2015-11" db="EMBL/GenBank/DDBJ databases">
        <title>Genomic analysis of 38 Legionella species identifies large and diverse effector repertoires.</title>
        <authorList>
            <person name="Burstein D."/>
            <person name="Amaro F."/>
            <person name="Zusman T."/>
            <person name="Lifshitz Z."/>
            <person name="Cohen O."/>
            <person name="Gilbert J.A."/>
            <person name="Pupko T."/>
            <person name="Shuman H.A."/>
            <person name="Segal G."/>
        </authorList>
    </citation>
    <scope>NUCLEOTIDE SEQUENCE [LARGE SCALE GENOMIC DNA]</scope>
    <source>
        <strain evidence="3 4">SC-63-C7</strain>
    </source>
</reference>
<organism evidence="3 4">
    <name type="scientific">Legionella santicrucis</name>
    <dbReference type="NCBI Taxonomy" id="45074"/>
    <lineage>
        <taxon>Bacteria</taxon>
        <taxon>Pseudomonadati</taxon>
        <taxon>Pseudomonadota</taxon>
        <taxon>Gammaproteobacteria</taxon>
        <taxon>Legionellales</taxon>
        <taxon>Legionellaceae</taxon>
        <taxon>Legionella</taxon>
    </lineage>
</organism>
<keyword evidence="4" id="KW-1185">Reference proteome</keyword>
<dbReference type="EMBL" id="LNYU01000049">
    <property type="protein sequence ID" value="KTD60483.1"/>
    <property type="molecule type" value="Genomic_DNA"/>
</dbReference>
<evidence type="ECO:0000313" key="4">
    <source>
        <dbReference type="Proteomes" id="UP000054703"/>
    </source>
</evidence>
<dbReference type="Pfam" id="PF08388">
    <property type="entry name" value="GIIM"/>
    <property type="match status" value="1"/>
</dbReference>
<accession>A0A0W0YVA8</accession>
<dbReference type="InterPro" id="IPR013597">
    <property type="entry name" value="Mat_intron_G2"/>
</dbReference>
<dbReference type="PATRIC" id="fig|45074.5.peg.2171"/>
<evidence type="ECO:0000256" key="1">
    <source>
        <dbReference type="ARBA" id="ARBA00034120"/>
    </source>
</evidence>
<dbReference type="RefSeq" id="WP_065236297.1">
    <property type="nucleotide sequence ID" value="NZ_LNYU01000049.1"/>
</dbReference>
<gene>
    <name evidence="3" type="ORF">Lsan_2035</name>
</gene>
<dbReference type="OrthoDB" id="9793236at2"/>
<keyword evidence="3" id="KW-0548">Nucleotidyltransferase</keyword>
<feature type="domain" description="Reverse transcriptase" evidence="2">
    <location>
        <begin position="95"/>
        <end position="328"/>
    </location>
</feature>